<dbReference type="EMBL" id="KP849568">
    <property type="protein sequence ID" value="AKH14003.1"/>
    <property type="molecule type" value="mRNA"/>
</dbReference>
<accession>A0A0F7JH13</accession>
<dbReference type="SUPFAM" id="SSF57302">
    <property type="entry name" value="Snake toxin-like"/>
    <property type="match status" value="2"/>
</dbReference>
<dbReference type="InterPro" id="IPR016054">
    <property type="entry name" value="LY6_UPA_recep-like"/>
</dbReference>
<feature type="chain" id="PRO_5002516950" evidence="3">
    <location>
        <begin position="20"/>
        <end position="199"/>
    </location>
</feature>
<evidence type="ECO:0000259" key="4">
    <source>
        <dbReference type="Pfam" id="PF00021"/>
    </source>
</evidence>
<name>A0A0F7JH13_ICHAP</name>
<sequence length="199" mass="21167">MRAILAAVVMLQALITGDCLLCETCLAAGATQCSGIFQQCSPDVTHCVKGLENSTNGGAVTVNAFKDCLKPSHQAVCGREFYLKNSVVSFWISTTCCDSDFCNRGDVEVPAVDETPNAYKCDECYTDQSSDSCTPTGEVECTGKQNTCTSSSGKAGIPGEILKPYSLKGCVTQDYCELLQSSATQIHSDELLCVPAKKL</sequence>
<feature type="signal peptide" evidence="3">
    <location>
        <begin position="1"/>
        <end position="19"/>
    </location>
</feature>
<evidence type="ECO:0000256" key="2">
    <source>
        <dbReference type="ARBA" id="ARBA00022525"/>
    </source>
</evidence>
<dbReference type="Gene3D" id="2.10.60.10">
    <property type="entry name" value="CD59"/>
    <property type="match status" value="2"/>
</dbReference>
<dbReference type="CDD" id="cd23572">
    <property type="entry name" value="TFP_LU_ECD_PINLYP_rpt2"/>
    <property type="match status" value="1"/>
</dbReference>
<keyword evidence="3" id="KW-0732">Signal</keyword>
<evidence type="ECO:0000256" key="3">
    <source>
        <dbReference type="SAM" id="SignalP"/>
    </source>
</evidence>
<feature type="domain" description="UPAR/Ly6" evidence="4">
    <location>
        <begin position="118"/>
        <end position="186"/>
    </location>
</feature>
<dbReference type="GO" id="GO:0005576">
    <property type="term" value="C:extracellular region"/>
    <property type="evidence" value="ECO:0007669"/>
    <property type="project" value="UniProtKB-SubCell"/>
</dbReference>
<evidence type="ECO:0000256" key="1">
    <source>
        <dbReference type="ARBA" id="ARBA00004613"/>
    </source>
</evidence>
<dbReference type="InterPro" id="IPR050918">
    <property type="entry name" value="CNF-like_PLA2_Inhibitor"/>
</dbReference>
<feature type="domain" description="UPAR/Ly6" evidence="4">
    <location>
        <begin position="20"/>
        <end position="104"/>
    </location>
</feature>
<dbReference type="PANTHER" id="PTHR20914">
    <property type="entry name" value="LY6/PLAUR DOMAIN-CONTAINING PROTEIN 8"/>
    <property type="match status" value="1"/>
</dbReference>
<protein>
    <submittedName>
        <fullName evidence="5">Sodefrin-like factor</fullName>
    </submittedName>
</protein>
<dbReference type="InterPro" id="IPR045860">
    <property type="entry name" value="Snake_toxin-like_sf"/>
</dbReference>
<evidence type="ECO:0000313" key="5">
    <source>
        <dbReference type="EMBL" id="AKH14003.1"/>
    </source>
</evidence>
<dbReference type="Pfam" id="PF00021">
    <property type="entry name" value="UPAR_LY6"/>
    <property type="match status" value="2"/>
</dbReference>
<proteinExistence type="evidence at transcript level"/>
<dbReference type="AlphaFoldDB" id="A0A0F7JH13"/>
<organism evidence="5">
    <name type="scientific">Ichthyosaura alpestris</name>
    <name type="common">Alpine newt</name>
    <name type="synonym">Mesotriton alpestris</name>
    <dbReference type="NCBI Taxonomy" id="54263"/>
    <lineage>
        <taxon>Eukaryota</taxon>
        <taxon>Metazoa</taxon>
        <taxon>Chordata</taxon>
        <taxon>Craniata</taxon>
        <taxon>Vertebrata</taxon>
        <taxon>Euteleostomi</taxon>
        <taxon>Amphibia</taxon>
        <taxon>Batrachia</taxon>
        <taxon>Caudata</taxon>
        <taxon>Salamandroidea</taxon>
        <taxon>Salamandridae</taxon>
        <taxon>Pleurodelinae</taxon>
        <taxon>Ichthyosaura</taxon>
    </lineage>
</organism>
<keyword evidence="2" id="KW-0964">Secreted</keyword>
<dbReference type="PANTHER" id="PTHR20914:SF9">
    <property type="entry name" value="COILED, ISOFORM A"/>
    <property type="match status" value="1"/>
</dbReference>
<comment type="subcellular location">
    <subcellularLocation>
        <location evidence="1">Secreted</location>
    </subcellularLocation>
</comment>
<reference evidence="5" key="1">
    <citation type="journal article" date="2015" name="BMC Evol. Biol.">
        <title>High pheromone diversity in the male cheek gland of the red-spotted newt Notophthalmus viridescens (Salamandridae).</title>
        <authorList>
            <person name="Janssenswillen S."/>
            <person name="Willaert B."/>
            <person name="Treer D."/>
            <person name="Vandebergh W."/>
            <person name="Bossuyt F."/>
            <person name="Van Bocxlaer I."/>
        </authorList>
    </citation>
    <scope>NUCLEOTIDE SEQUENCE</scope>
    <source>
        <tissue evidence="5">Abdominal gland</tissue>
    </source>
</reference>